<dbReference type="AlphaFoldDB" id="A0A2B4T210"/>
<keyword evidence="1" id="KW-0862">Zinc</keyword>
<keyword evidence="2" id="KW-0175">Coiled coil</keyword>
<dbReference type="InterPro" id="IPR007527">
    <property type="entry name" value="Znf_SWIM"/>
</dbReference>
<feature type="coiled-coil region" evidence="2">
    <location>
        <begin position="229"/>
        <end position="263"/>
    </location>
</feature>
<dbReference type="Proteomes" id="UP000225706">
    <property type="component" value="Unassembled WGS sequence"/>
</dbReference>
<sequence>MIVTRAFISNRSLVSGRNIQKISHFLTVKLAKEEEGITVRAKCLRSMKKNEEPHRLYVVFKRQNEVEVESFLCSCAAGQGLCHHVIGFMYTLAHYQMLRLKSVPPVVSKTSKPQIWHIPSRTERVSPRPVMDVVVQKAENSSQQATQVKQIKRKVSGVSCTVYKPFEEQIASLNLPSTLSPVFEELDPKPGFLRIWPDEDEDIPLVETRRTVCIMPHTKNTRFDVSAFMKAQKEARQTAVEQCRSLKAELSSNTRKINRLKSKVSDSGEILRELTHETQNVQLQPVNTDISSRTRSPTILVDGKSNMPLRTAAKRRQETVKTASHLHGGSGNNLTPAFHGMFHTLAKRCKVDIMKDYVLNQKMLTKKVVSAVFKKNSKAFESSPENVKRSIAVFYGSGVMGKRKYKSVRLALSMKKNQTMRNRMSAITVMPNCPIPKLMPYNKLVKEINQISIGNVYKLEEQFQGVMEDETTTGSFQELIEYLPRLAKFYLRKGRKETSQWFGKTEDTFLFAVGGDCCPFEKNESACSFPLSFINIDVSKDNCSDLKGTFLSHLSLSQRSTIQQPRTQTMWKPWKYEDRIKIANEVEKFKISLSEKQLKEKQFRSKVTEFIARKKSRQEFVPLIGKLIDLAHVEPLHIKNNAWQYFFKGVLKEAVGKSTLPDSSKKFADIPNDSIFSRVVTALKFEVKAKCLTREVKKWYDEIQGKGQDLQYRFTGKDSRLLCHNFMRLIKWLSGENDSHQQRKTVLIFAYLGLRLRDCVSLFSRFDITVDQLTELSISVRDYYRVNALFLPTSVNPTVWTIGHIVPALS</sequence>
<keyword evidence="1" id="KW-0863">Zinc-finger</keyword>
<dbReference type="EMBL" id="LSMT01000002">
    <property type="protein sequence ID" value="PFX34822.1"/>
    <property type="molecule type" value="Genomic_DNA"/>
</dbReference>
<evidence type="ECO:0000259" key="3">
    <source>
        <dbReference type="PROSITE" id="PS50966"/>
    </source>
</evidence>
<protein>
    <recommendedName>
        <fullName evidence="3">SWIM-type domain-containing protein</fullName>
    </recommendedName>
</protein>
<name>A0A2B4T210_STYPI</name>
<dbReference type="PROSITE" id="PS50966">
    <property type="entry name" value="ZF_SWIM"/>
    <property type="match status" value="1"/>
</dbReference>
<feature type="domain" description="SWIM-type" evidence="3">
    <location>
        <begin position="57"/>
        <end position="93"/>
    </location>
</feature>
<dbReference type="OrthoDB" id="5973565at2759"/>
<evidence type="ECO:0000256" key="2">
    <source>
        <dbReference type="SAM" id="Coils"/>
    </source>
</evidence>
<reference evidence="5" key="1">
    <citation type="journal article" date="2017" name="bioRxiv">
        <title>Comparative analysis of the genomes of Stylophora pistillata and Acropora digitifera provides evidence for extensive differences between species of corals.</title>
        <authorList>
            <person name="Voolstra C.R."/>
            <person name="Li Y."/>
            <person name="Liew Y.J."/>
            <person name="Baumgarten S."/>
            <person name="Zoccola D."/>
            <person name="Flot J.-F."/>
            <person name="Tambutte S."/>
            <person name="Allemand D."/>
            <person name="Aranda M."/>
        </authorList>
    </citation>
    <scope>NUCLEOTIDE SEQUENCE [LARGE SCALE GENOMIC DNA]</scope>
</reference>
<evidence type="ECO:0000313" key="5">
    <source>
        <dbReference type="Proteomes" id="UP000225706"/>
    </source>
</evidence>
<dbReference type="GO" id="GO:0008270">
    <property type="term" value="F:zinc ion binding"/>
    <property type="evidence" value="ECO:0007669"/>
    <property type="project" value="UniProtKB-KW"/>
</dbReference>
<accession>A0A2B4T210</accession>
<organism evidence="4 5">
    <name type="scientific">Stylophora pistillata</name>
    <name type="common">Smooth cauliflower coral</name>
    <dbReference type="NCBI Taxonomy" id="50429"/>
    <lineage>
        <taxon>Eukaryota</taxon>
        <taxon>Metazoa</taxon>
        <taxon>Cnidaria</taxon>
        <taxon>Anthozoa</taxon>
        <taxon>Hexacorallia</taxon>
        <taxon>Scleractinia</taxon>
        <taxon>Astrocoeniina</taxon>
        <taxon>Pocilloporidae</taxon>
        <taxon>Stylophora</taxon>
    </lineage>
</organism>
<comment type="caution">
    <text evidence="4">The sequence shown here is derived from an EMBL/GenBank/DDBJ whole genome shotgun (WGS) entry which is preliminary data.</text>
</comment>
<evidence type="ECO:0000256" key="1">
    <source>
        <dbReference type="PROSITE-ProRule" id="PRU00325"/>
    </source>
</evidence>
<proteinExistence type="predicted"/>
<evidence type="ECO:0000313" key="4">
    <source>
        <dbReference type="EMBL" id="PFX34822.1"/>
    </source>
</evidence>
<gene>
    <name evidence="4" type="ORF">AWC38_SpisGene257</name>
</gene>
<keyword evidence="1" id="KW-0479">Metal-binding</keyword>
<keyword evidence="5" id="KW-1185">Reference proteome</keyword>